<keyword evidence="2" id="KW-1185">Reference proteome</keyword>
<gene>
    <name evidence="1" type="ORF">SCHRY_v1c05800</name>
</gene>
<sequence>MEQIKKQVFLNKRYLVKWTEKKTAFAVQSPVNPKAVIWWSREWFQISKKWPCGSENTCLGVGENNPGHIYCPTGYFATACVFNRDYEQIVYGEKGVEEIISINGKKLFEAFEEMKRNNSKQYLQQAMELQNTLANKSDTYLNIGRFN</sequence>
<protein>
    <submittedName>
        <fullName evidence="1">Uncharacterized protein</fullName>
    </submittedName>
</protein>
<dbReference type="STRING" id="1276227.SCHRY_v1c05800"/>
<dbReference type="PATRIC" id="fig|1276227.3.peg.583"/>
<evidence type="ECO:0000313" key="2">
    <source>
        <dbReference type="Proteomes" id="UP000013964"/>
    </source>
</evidence>
<proteinExistence type="predicted"/>
<dbReference type="KEGG" id="scr:SCHRY_v1c05800"/>
<evidence type="ECO:0000313" key="1">
    <source>
        <dbReference type="EMBL" id="AGM25158.1"/>
    </source>
</evidence>
<accession>R4U3T6</accession>
<dbReference type="RefSeq" id="WP_016338983.1">
    <property type="nucleotide sequence ID" value="NC_021280.1"/>
</dbReference>
<dbReference type="EMBL" id="CP005077">
    <property type="protein sequence ID" value="AGM25158.1"/>
    <property type="molecule type" value="Genomic_DNA"/>
</dbReference>
<dbReference type="AlphaFoldDB" id="R4U3T6"/>
<name>R4U3T6_9MOLU</name>
<dbReference type="Proteomes" id="UP000013964">
    <property type="component" value="Chromosome"/>
</dbReference>
<reference evidence="1 2" key="1">
    <citation type="journal article" date="2013" name="Genome Biol. Evol.">
        <title>Complete genomes of two dipteran-associated spiroplasmas provided insights into the origin, dynamics, and impacts of viral invasion in spiroplasma.</title>
        <authorList>
            <person name="Ku C."/>
            <person name="Lo W.S."/>
            <person name="Chen L.L."/>
            <person name="Kuo C.H."/>
        </authorList>
    </citation>
    <scope>NUCLEOTIDE SEQUENCE [LARGE SCALE GENOMIC DNA]</scope>
    <source>
        <strain evidence="1 2">DF-1</strain>
    </source>
</reference>
<dbReference type="HOGENOM" id="CLU_1766872_0_0_14"/>
<organism evidence="1 2">
    <name type="scientific">Spiroplasma chrysopicola DF-1</name>
    <dbReference type="NCBI Taxonomy" id="1276227"/>
    <lineage>
        <taxon>Bacteria</taxon>
        <taxon>Bacillati</taxon>
        <taxon>Mycoplasmatota</taxon>
        <taxon>Mollicutes</taxon>
        <taxon>Entomoplasmatales</taxon>
        <taxon>Spiroplasmataceae</taxon>
        <taxon>Spiroplasma</taxon>
    </lineage>
</organism>
<dbReference type="OrthoDB" id="390538at2"/>